<dbReference type="SMART" id="SM00028">
    <property type="entry name" value="TPR"/>
    <property type="match status" value="5"/>
</dbReference>
<protein>
    <submittedName>
        <fullName evidence="6">CHAT domain-containing protein</fullName>
    </submittedName>
</protein>
<evidence type="ECO:0000256" key="4">
    <source>
        <dbReference type="ARBA" id="ARBA00022803"/>
    </source>
</evidence>
<comment type="subcellular location">
    <subcellularLocation>
        <location evidence="1">Cytoplasm</location>
    </subcellularLocation>
</comment>
<dbReference type="RefSeq" id="WP_145855071.1">
    <property type="nucleotide sequence ID" value="NZ_RPFW01000004.1"/>
</dbReference>
<keyword evidence="3" id="KW-0677">Repeat</keyword>
<reference evidence="6 7" key="1">
    <citation type="submission" date="2018-11" db="EMBL/GenBank/DDBJ databases">
        <title>Trebonia kvetii gen.nov., sp.nov., a novel acidophilic actinobacterium, and proposal of the new actinobacterial family Treboniaceae fam. nov.</title>
        <authorList>
            <person name="Rapoport D."/>
            <person name="Sagova-Mareckova M."/>
            <person name="Sedlacek I."/>
            <person name="Provaznik J."/>
            <person name="Kralova S."/>
            <person name="Pavlinic D."/>
            <person name="Benes V."/>
            <person name="Kopecky J."/>
        </authorList>
    </citation>
    <scope>NUCLEOTIDE SEQUENCE [LARGE SCALE GENOMIC DNA]</scope>
    <source>
        <strain evidence="6 7">15Tr583</strain>
    </source>
</reference>
<keyword evidence="4" id="KW-0802">TPR repeat</keyword>
<dbReference type="EMBL" id="RPFW01000004">
    <property type="protein sequence ID" value="TVZ02855.1"/>
    <property type="molecule type" value="Genomic_DNA"/>
</dbReference>
<accession>A0A6P2BXF2</accession>
<evidence type="ECO:0000313" key="6">
    <source>
        <dbReference type="EMBL" id="TVZ02855.1"/>
    </source>
</evidence>
<dbReference type="Pfam" id="PF13424">
    <property type="entry name" value="TPR_12"/>
    <property type="match status" value="1"/>
</dbReference>
<dbReference type="Gene3D" id="1.25.40.10">
    <property type="entry name" value="Tetratricopeptide repeat domain"/>
    <property type="match status" value="2"/>
</dbReference>
<comment type="caution">
    <text evidence="6">The sequence shown here is derived from an EMBL/GenBank/DDBJ whole genome shotgun (WGS) entry which is preliminary data.</text>
</comment>
<dbReference type="GO" id="GO:0005737">
    <property type="term" value="C:cytoplasm"/>
    <property type="evidence" value="ECO:0007669"/>
    <property type="project" value="UniProtKB-SubCell"/>
</dbReference>
<evidence type="ECO:0000313" key="7">
    <source>
        <dbReference type="Proteomes" id="UP000460272"/>
    </source>
</evidence>
<dbReference type="PANTHER" id="PTHR46630">
    <property type="entry name" value="TETRATRICOPEPTIDE REPEAT PROTEIN 29"/>
    <property type="match status" value="1"/>
</dbReference>
<dbReference type="Proteomes" id="UP000460272">
    <property type="component" value="Unassembled WGS sequence"/>
</dbReference>
<comment type="similarity">
    <text evidence="5">Belongs to the Rap family.</text>
</comment>
<dbReference type="PANTHER" id="PTHR46630:SF1">
    <property type="entry name" value="TETRATRICOPEPTIDE REPEAT PROTEIN 29"/>
    <property type="match status" value="1"/>
</dbReference>
<dbReference type="InterPro" id="IPR011990">
    <property type="entry name" value="TPR-like_helical_dom_sf"/>
</dbReference>
<evidence type="ECO:0000256" key="2">
    <source>
        <dbReference type="ARBA" id="ARBA00022490"/>
    </source>
</evidence>
<dbReference type="AlphaFoldDB" id="A0A6P2BXF2"/>
<evidence type="ECO:0000256" key="5">
    <source>
        <dbReference type="ARBA" id="ARBA00038253"/>
    </source>
</evidence>
<dbReference type="InterPro" id="IPR019734">
    <property type="entry name" value="TPR_rpt"/>
</dbReference>
<name>A0A6P2BXF2_9ACTN</name>
<proteinExistence type="inferred from homology"/>
<gene>
    <name evidence="6" type="ORF">EAS64_20430</name>
</gene>
<evidence type="ECO:0000256" key="1">
    <source>
        <dbReference type="ARBA" id="ARBA00004496"/>
    </source>
</evidence>
<dbReference type="OrthoDB" id="4321286at2"/>
<keyword evidence="2" id="KW-0963">Cytoplasm</keyword>
<dbReference type="SUPFAM" id="SSF48452">
    <property type="entry name" value="TPR-like"/>
    <property type="match status" value="1"/>
</dbReference>
<organism evidence="6 7">
    <name type="scientific">Trebonia kvetii</name>
    <dbReference type="NCBI Taxonomy" id="2480626"/>
    <lineage>
        <taxon>Bacteria</taxon>
        <taxon>Bacillati</taxon>
        <taxon>Actinomycetota</taxon>
        <taxon>Actinomycetes</taxon>
        <taxon>Streptosporangiales</taxon>
        <taxon>Treboniaceae</taxon>
        <taxon>Trebonia</taxon>
    </lineage>
</organism>
<keyword evidence="7" id="KW-1185">Reference proteome</keyword>
<evidence type="ECO:0000256" key="3">
    <source>
        <dbReference type="ARBA" id="ARBA00022737"/>
    </source>
</evidence>
<dbReference type="InterPro" id="IPR051476">
    <property type="entry name" value="Bac_ResReg_Asp_Phosphatase"/>
</dbReference>
<sequence>MGGQNRSAADVSRLLHASWTGGPAGELAKSLADRIPVPGALGLRGRFHFLTDPAVPAMPGDQFLVSWDTWQRQVELTNAADAALIANDTAAAGSALTALRATQEDGLHPLPVVDALVGLGDAARQADRFEEAAAHYEGAMELAQAASYRFGLVRALVPVGYLTLLSGSAGQAADTFGRAADLARDLDERVYLAAALTGRGEALVRLREDDAAERALAEALRLSESLGADVGIVNAAQQLGDLYRSRGRLDEAKAALTRALDAAGRSGTLIGTVNACDALGEVCLRLADLDGARSYYLRAYEMSAEGGYRRGEAWALYGLGRCAYALDLPQEAYQLFEGALEANRELGDLPSSATALDGMARAAGAMADTAAETRARVDAVLAIEAMRSSQDLHQYQQEYLRRFAMVYSAAIRAAVRNADPGAFITVFENLAGRRLAGLLEKIPPAAAAADAQLASQVLATASSLPADGADLAANMASAQWRARLVGRLALRGGMPERAERAIADIAAALYRSFSPDDAVPLLDRAAANADVLLVTLVPGAGDQLAWLSAGPGRPARSGLREISAAVQRLVSSLARDGLHPLARPGEVSALADLLPAQAFEGLADDARLLIVPLGDLWALPWPAVPVGEAFLGERFTLAVAPSLTLADHVRGSREMSRPRTVGQWRSTQIKHHDLVAFADDKRVALDAFSSADVALTAVTSGRRHDLIVIAGHGRPVPGMVHYLELAPRVLLTPAALLDARTPDQLVLAACWGANAPGSADSDPLTLATIALTRGSLAVLATTSELADDPIASRFLNGVLHRLPASTMPEALRAMTRRFLADPRHRNGYLSRWAPLITVGAV</sequence>